<accession>A0A9Q3PII5</accession>
<dbReference type="Proteomes" id="UP000765509">
    <property type="component" value="Unassembled WGS sequence"/>
</dbReference>
<proteinExistence type="predicted"/>
<organism evidence="1 2">
    <name type="scientific">Austropuccinia psidii MF-1</name>
    <dbReference type="NCBI Taxonomy" id="1389203"/>
    <lineage>
        <taxon>Eukaryota</taxon>
        <taxon>Fungi</taxon>
        <taxon>Dikarya</taxon>
        <taxon>Basidiomycota</taxon>
        <taxon>Pucciniomycotina</taxon>
        <taxon>Pucciniomycetes</taxon>
        <taxon>Pucciniales</taxon>
        <taxon>Sphaerophragmiaceae</taxon>
        <taxon>Austropuccinia</taxon>
    </lineage>
</organism>
<comment type="caution">
    <text evidence="1">The sequence shown here is derived from an EMBL/GenBank/DDBJ whole genome shotgun (WGS) entry which is preliminary data.</text>
</comment>
<sequence>MSDPSQQPQKGFYLGSFLRSSSFKLGLLSQPCVITPPMGVCGNHSLTSFYGQLAMSSFSWPIVPYWCFMAVRLHLLSLANYSPKPHLWPQAISCSHWPFLPILHLSNPQANSFVLGLGGPSGLPGAFTPSSHHQGLWAHPFDYGGLGLSGLFGPFRPPTASMVHRPWSVGPLGPFWPK</sequence>
<evidence type="ECO:0000313" key="1">
    <source>
        <dbReference type="EMBL" id="MBW0561712.1"/>
    </source>
</evidence>
<protein>
    <submittedName>
        <fullName evidence="1">Uncharacterized protein</fullName>
    </submittedName>
</protein>
<keyword evidence="2" id="KW-1185">Reference proteome</keyword>
<evidence type="ECO:0000313" key="2">
    <source>
        <dbReference type="Proteomes" id="UP000765509"/>
    </source>
</evidence>
<dbReference type="EMBL" id="AVOT02071415">
    <property type="protein sequence ID" value="MBW0561712.1"/>
    <property type="molecule type" value="Genomic_DNA"/>
</dbReference>
<dbReference type="AlphaFoldDB" id="A0A9Q3PII5"/>
<reference evidence="1" key="1">
    <citation type="submission" date="2021-03" db="EMBL/GenBank/DDBJ databases">
        <title>Draft genome sequence of rust myrtle Austropuccinia psidii MF-1, a brazilian biotype.</title>
        <authorList>
            <person name="Quecine M.C."/>
            <person name="Pachon D.M.R."/>
            <person name="Bonatelli M.L."/>
            <person name="Correr F.H."/>
            <person name="Franceschini L.M."/>
            <person name="Leite T.F."/>
            <person name="Margarido G.R.A."/>
            <person name="Almeida C.A."/>
            <person name="Ferrarezi J.A."/>
            <person name="Labate C.A."/>
        </authorList>
    </citation>
    <scope>NUCLEOTIDE SEQUENCE</scope>
    <source>
        <strain evidence="1">MF-1</strain>
    </source>
</reference>
<name>A0A9Q3PII5_9BASI</name>
<gene>
    <name evidence="1" type="ORF">O181_101427</name>
</gene>